<evidence type="ECO:0000256" key="5">
    <source>
        <dbReference type="ARBA" id="ARBA00023016"/>
    </source>
</evidence>
<sequence>MTRTTIDFGIDLGTTNSAIAKIQGVGAEIIKNNAGSDTTPSAVMVDRRGRLSVGRAAKERSEVDTENTCVEFKLRMGTTGQPKLFSAANRTMEPEELSAEVLKSLRRDVAMATGEDITSAVITVPAAFELSACDATRRAAELAGLTYAPLLQEPTAAALAYGFQSEEDAFWLVYDFGGGTFDAAVVNVRDGEFTVVNHRGDNFLGGKLIDWAIVEKLLIPALTQDHRVGDLRRGNERRTGMIAKLKGAAESAKIELSRAESAAIVLEDLLDDAGREFDFEYDLRRADVERLIEPFIVRSVNLCRKALTESRLGPGDLQKVLLVGGPTLTPYLRERLADPKDGLGIPLDHSQDPMTVVARGAAIFAAGQRLDAAASSAPPVPIAPGAYAVELEYKPMGPDTEPFVGGKVTGGPVAGCAVEFVSDALPPWRSGRIPLTGDGAFTTTLWAERGRANTFTIEFSDATGGLRDITPNTLTYTVGVVDTQPPLTHSIGVGLAGNEVEWLIRRGTPLPARRRVLLRTAVGLSRGASEGMIRIPVLEGEHHRADRNRRIGRLEVDPQQVRRDVPEGSEVDLTLVIDESRLVVARAYVPILDEEFEHAINLQTESVPTHEELARDAAAEKQRLAAVRRQADEYRDERAREVLARIDAENIVADIDAMVDAARVDPDAATTCGKRLLDLKAAIDEAEDELEWPRLVQEVREITEAVRQVVRNSGGPNHARMLASAEEAVEAAITAHDADLLRQRAEEMRQLALRVMDETGELALLAFDELQSLTGEMNDPQEAQQLVETGRRAAAGRDIATLRHVNAMLSRQLPTPPPAPDPFSTVRRGR</sequence>
<keyword evidence="3" id="KW-0547">Nucleotide-binding</keyword>
<keyword evidence="4" id="KW-0067">ATP-binding</keyword>
<evidence type="ECO:0000313" key="9">
    <source>
        <dbReference type="EMBL" id="POM24647.1"/>
    </source>
</evidence>
<dbReference type="SUPFAM" id="SSF53067">
    <property type="entry name" value="Actin-like ATPase domain"/>
    <property type="match status" value="2"/>
</dbReference>
<evidence type="ECO:0000256" key="2">
    <source>
        <dbReference type="ARBA" id="ARBA00022553"/>
    </source>
</evidence>
<dbReference type="PRINTS" id="PR00301">
    <property type="entry name" value="HEATSHOCK70"/>
</dbReference>
<evidence type="ECO:0000313" key="10">
    <source>
        <dbReference type="Proteomes" id="UP000242367"/>
    </source>
</evidence>
<feature type="coiled-coil region" evidence="7">
    <location>
        <begin position="610"/>
        <end position="637"/>
    </location>
</feature>
<evidence type="ECO:0000256" key="6">
    <source>
        <dbReference type="ARBA" id="ARBA00023186"/>
    </source>
</evidence>
<dbReference type="AlphaFoldDB" id="A0A2P4UHW8"/>
<proteinExistence type="inferred from homology"/>
<dbReference type="Gene3D" id="2.60.34.10">
    <property type="entry name" value="Substrate Binding Domain Of DNAk, Chain A, domain 1"/>
    <property type="match status" value="1"/>
</dbReference>
<keyword evidence="7" id="KW-0175">Coiled coil</keyword>
<dbReference type="InterPro" id="IPR018181">
    <property type="entry name" value="Heat_shock_70_CS"/>
</dbReference>
<reference evidence="9 10" key="1">
    <citation type="journal article" date="2017" name="Chemistry">
        <title>Isolation, Biosynthesis and Chemical Modifications of Rubterolones A-F: Rare Tropolone Alkaloids from Actinomadura sp. 5-2.</title>
        <authorList>
            <person name="Guo H."/>
            <person name="Benndorf R."/>
            <person name="Leichnitz D."/>
            <person name="Klassen J.L."/>
            <person name="Vollmers J."/>
            <person name="Gorls H."/>
            <person name="Steinacker M."/>
            <person name="Weigel C."/>
            <person name="Dahse H.M."/>
            <person name="Kaster A.K."/>
            <person name="de Beer Z.W."/>
            <person name="Poulsen M."/>
            <person name="Beemelmanns C."/>
        </authorList>
    </citation>
    <scope>NUCLEOTIDE SEQUENCE [LARGE SCALE GENOMIC DNA]</scope>
    <source>
        <strain evidence="9 10">5-2</strain>
    </source>
</reference>
<accession>A0A2P4UHW8</accession>
<keyword evidence="6" id="KW-0143">Chaperone</keyword>
<keyword evidence="2" id="KW-0597">Phosphoprotein</keyword>
<dbReference type="Pfam" id="PF00012">
    <property type="entry name" value="HSP70"/>
    <property type="match status" value="2"/>
</dbReference>
<dbReference type="FunFam" id="3.90.640.10:FF:000003">
    <property type="entry name" value="Molecular chaperone DnaK"/>
    <property type="match status" value="1"/>
</dbReference>
<organism evidence="9 10">
    <name type="scientific">Actinomadura rubteroloni</name>
    <dbReference type="NCBI Taxonomy" id="1926885"/>
    <lineage>
        <taxon>Bacteria</taxon>
        <taxon>Bacillati</taxon>
        <taxon>Actinomycetota</taxon>
        <taxon>Actinomycetes</taxon>
        <taxon>Streptosporangiales</taxon>
        <taxon>Thermomonosporaceae</taxon>
        <taxon>Actinomadura</taxon>
    </lineage>
</organism>
<dbReference type="CDD" id="cd24029">
    <property type="entry name" value="ASKHA_NBD_HSP70_DnaK_HscA_HscC"/>
    <property type="match status" value="1"/>
</dbReference>
<dbReference type="InterPro" id="IPR013126">
    <property type="entry name" value="Hsp_70_fam"/>
</dbReference>
<dbReference type="RefSeq" id="WP_103563752.1">
    <property type="nucleotide sequence ID" value="NZ_MTBP01000002.1"/>
</dbReference>
<dbReference type="EMBL" id="MTBP01000002">
    <property type="protein sequence ID" value="POM24647.1"/>
    <property type="molecule type" value="Genomic_DNA"/>
</dbReference>
<evidence type="ECO:0000256" key="3">
    <source>
        <dbReference type="ARBA" id="ARBA00022741"/>
    </source>
</evidence>
<evidence type="ECO:0000256" key="4">
    <source>
        <dbReference type="ARBA" id="ARBA00022840"/>
    </source>
</evidence>
<comment type="similarity">
    <text evidence="1">Belongs to the heat shock protein 70 family.</text>
</comment>
<protein>
    <submittedName>
        <fullName evidence="9">Chaperone protein DnaK</fullName>
    </submittedName>
</protein>
<keyword evidence="10" id="KW-1185">Reference proteome</keyword>
<dbReference type="GO" id="GO:0005524">
    <property type="term" value="F:ATP binding"/>
    <property type="evidence" value="ECO:0007669"/>
    <property type="project" value="UniProtKB-KW"/>
</dbReference>
<feature type="region of interest" description="Disordered" evidence="8">
    <location>
        <begin position="811"/>
        <end position="830"/>
    </location>
</feature>
<evidence type="ECO:0000256" key="1">
    <source>
        <dbReference type="ARBA" id="ARBA00007381"/>
    </source>
</evidence>
<dbReference type="Gene3D" id="3.30.420.40">
    <property type="match status" value="2"/>
</dbReference>
<gene>
    <name evidence="9" type="primary">dnaK_2</name>
    <name evidence="9" type="ORF">BTM25_32810</name>
</gene>
<dbReference type="PANTHER" id="PTHR19375">
    <property type="entry name" value="HEAT SHOCK PROTEIN 70KDA"/>
    <property type="match status" value="1"/>
</dbReference>
<dbReference type="InterPro" id="IPR029047">
    <property type="entry name" value="HSP70_peptide-bd_sf"/>
</dbReference>
<dbReference type="Gene3D" id="3.90.640.10">
    <property type="entry name" value="Actin, Chain A, domain 4"/>
    <property type="match status" value="1"/>
</dbReference>
<dbReference type="PROSITE" id="PS00297">
    <property type="entry name" value="HSP70_1"/>
    <property type="match status" value="1"/>
</dbReference>
<dbReference type="InterPro" id="IPR043129">
    <property type="entry name" value="ATPase_NBD"/>
</dbReference>
<keyword evidence="5" id="KW-0346">Stress response</keyword>
<comment type="caution">
    <text evidence="9">The sequence shown here is derived from an EMBL/GenBank/DDBJ whole genome shotgun (WGS) entry which is preliminary data.</text>
</comment>
<dbReference type="GO" id="GO:0140662">
    <property type="term" value="F:ATP-dependent protein folding chaperone"/>
    <property type="evidence" value="ECO:0007669"/>
    <property type="project" value="InterPro"/>
</dbReference>
<evidence type="ECO:0000256" key="8">
    <source>
        <dbReference type="SAM" id="MobiDB-lite"/>
    </source>
</evidence>
<name>A0A2P4UHW8_9ACTN</name>
<dbReference type="Proteomes" id="UP000242367">
    <property type="component" value="Unassembled WGS sequence"/>
</dbReference>
<evidence type="ECO:0000256" key="7">
    <source>
        <dbReference type="SAM" id="Coils"/>
    </source>
</evidence>
<dbReference type="SUPFAM" id="SSF100920">
    <property type="entry name" value="Heat shock protein 70kD (HSP70), peptide-binding domain"/>
    <property type="match status" value="1"/>
</dbReference>